<reference evidence="3" key="1">
    <citation type="submission" date="2023-02" db="EMBL/GenBank/DDBJ databases">
        <title>Genome of toxic invasive species Heracleum sosnowskyi carries increased number of genes despite the absence of recent whole-genome duplications.</title>
        <authorList>
            <person name="Schelkunov M."/>
            <person name="Shtratnikova V."/>
            <person name="Makarenko M."/>
            <person name="Klepikova A."/>
            <person name="Omelchenko D."/>
            <person name="Novikova G."/>
            <person name="Obukhova E."/>
            <person name="Bogdanov V."/>
            <person name="Penin A."/>
            <person name="Logacheva M."/>
        </authorList>
    </citation>
    <scope>NUCLEOTIDE SEQUENCE</scope>
    <source>
        <strain evidence="3">Hsosn_3</strain>
        <tissue evidence="3">Leaf</tissue>
    </source>
</reference>
<dbReference type="Proteomes" id="UP001237642">
    <property type="component" value="Unassembled WGS sequence"/>
</dbReference>
<dbReference type="PANTHER" id="PTHR45763:SF51">
    <property type="entry name" value="ALPHA_BETA-HYDROLASES SUPERFAMILY PROTEIN"/>
    <property type="match status" value="1"/>
</dbReference>
<gene>
    <name evidence="3" type="ORF">POM88_031957</name>
</gene>
<dbReference type="AlphaFoldDB" id="A0AAD8HZM1"/>
<protein>
    <submittedName>
        <fullName evidence="3">AB hydrolase-1 domain-containing protein</fullName>
    </submittedName>
</protein>
<organism evidence="3 4">
    <name type="scientific">Heracleum sosnowskyi</name>
    <dbReference type="NCBI Taxonomy" id="360622"/>
    <lineage>
        <taxon>Eukaryota</taxon>
        <taxon>Viridiplantae</taxon>
        <taxon>Streptophyta</taxon>
        <taxon>Embryophyta</taxon>
        <taxon>Tracheophyta</taxon>
        <taxon>Spermatophyta</taxon>
        <taxon>Magnoliopsida</taxon>
        <taxon>eudicotyledons</taxon>
        <taxon>Gunneridae</taxon>
        <taxon>Pentapetalae</taxon>
        <taxon>asterids</taxon>
        <taxon>campanulids</taxon>
        <taxon>Apiales</taxon>
        <taxon>Apiaceae</taxon>
        <taxon>Apioideae</taxon>
        <taxon>apioid superclade</taxon>
        <taxon>Tordylieae</taxon>
        <taxon>Tordyliinae</taxon>
        <taxon>Heracleum</taxon>
    </lineage>
</organism>
<dbReference type="InterPro" id="IPR029058">
    <property type="entry name" value="AB_hydrolase_fold"/>
</dbReference>
<feature type="region of interest" description="Disordered" evidence="1">
    <location>
        <begin position="1"/>
        <end position="29"/>
    </location>
</feature>
<feature type="compositionally biased region" description="Basic and acidic residues" evidence="1">
    <location>
        <begin position="1"/>
        <end position="12"/>
    </location>
</feature>
<dbReference type="Pfam" id="PF00561">
    <property type="entry name" value="Abhydrolase_1"/>
    <property type="match status" value="1"/>
</dbReference>
<evidence type="ECO:0000313" key="3">
    <source>
        <dbReference type="EMBL" id="KAK1375764.1"/>
    </source>
</evidence>
<keyword evidence="3" id="KW-0378">Hydrolase</keyword>
<evidence type="ECO:0000313" key="4">
    <source>
        <dbReference type="Proteomes" id="UP001237642"/>
    </source>
</evidence>
<dbReference type="GO" id="GO:0016787">
    <property type="term" value="F:hydrolase activity"/>
    <property type="evidence" value="ECO:0007669"/>
    <property type="project" value="UniProtKB-KW"/>
</dbReference>
<name>A0AAD8HZM1_9APIA</name>
<comment type="caution">
    <text evidence="3">The sequence shown here is derived from an EMBL/GenBank/DDBJ whole genome shotgun (WGS) entry which is preliminary data.</text>
</comment>
<feature type="domain" description="AB hydrolase-1" evidence="2">
    <location>
        <begin position="61"/>
        <end position="179"/>
    </location>
</feature>
<dbReference type="PANTHER" id="PTHR45763">
    <property type="entry name" value="HYDROLASE, ALPHA/BETA FOLD FAMILY PROTEIN, EXPRESSED-RELATED"/>
    <property type="match status" value="1"/>
</dbReference>
<dbReference type="EMBL" id="JAUIZM010000007">
    <property type="protein sequence ID" value="KAK1375764.1"/>
    <property type="molecule type" value="Genomic_DNA"/>
</dbReference>
<sequence length="288" mass="32679">MLQRMEAAESKQNHRKLSATSARPQQKHPIQLPSVTASRIKLRDLAYKEHGVPKDTAKYKIVYVHGFTSCRHYTVSATTLTLDVIEDLGIYIVSFDRPGYGESDPNPNQTVKSISLDVEELADQLGLGLKFYVIGYSMGGQLTWSCLKYITHRLAGAILIAPVVNYWWPAQSPGVLSRQDSELVSVFSTAERKEFEAQVRQQGEYVSLHRDLIIGFGTWEFDPMELKNPFPSNEEVQVHLWQGDEDMIVPVTLQRHIDPHGFIIMKLQGVATCSLLRMEWAMQSSMHF</sequence>
<dbReference type="PRINTS" id="PR00111">
    <property type="entry name" value="ABHYDROLASE"/>
</dbReference>
<dbReference type="InterPro" id="IPR000073">
    <property type="entry name" value="AB_hydrolase_1"/>
</dbReference>
<dbReference type="SUPFAM" id="SSF53474">
    <property type="entry name" value="alpha/beta-Hydrolases"/>
    <property type="match status" value="1"/>
</dbReference>
<accession>A0AAD8HZM1</accession>
<evidence type="ECO:0000256" key="1">
    <source>
        <dbReference type="SAM" id="MobiDB-lite"/>
    </source>
</evidence>
<proteinExistence type="predicted"/>
<keyword evidence="4" id="KW-1185">Reference proteome</keyword>
<reference evidence="3" key="2">
    <citation type="submission" date="2023-05" db="EMBL/GenBank/DDBJ databases">
        <authorList>
            <person name="Schelkunov M.I."/>
        </authorList>
    </citation>
    <scope>NUCLEOTIDE SEQUENCE</scope>
    <source>
        <strain evidence="3">Hsosn_3</strain>
        <tissue evidence="3">Leaf</tissue>
    </source>
</reference>
<evidence type="ECO:0000259" key="2">
    <source>
        <dbReference type="Pfam" id="PF00561"/>
    </source>
</evidence>
<dbReference type="Gene3D" id="3.40.50.1820">
    <property type="entry name" value="alpha/beta hydrolase"/>
    <property type="match status" value="1"/>
</dbReference>